<dbReference type="EMBL" id="CACRTL010000007">
    <property type="protein sequence ID" value="VYT59435.1"/>
    <property type="molecule type" value="Genomic_DNA"/>
</dbReference>
<name>A0A6N2XYF9_9FIRM</name>
<protein>
    <submittedName>
        <fullName evidence="1">Uncharacterized protein</fullName>
    </submittedName>
</protein>
<sequence length="494" mass="57826">MKLVELITTPECQHIYQRYFKIVATPKPPHQITSKQIYQEIVAYYNGSIQNVLDILCYDEIVFLQNFEKTKSYRKDIPTINTLINKCLLIKNPNNNNYLEIPEDIKINVINAVEQADIDKVIQIDQINELLIGILAIRGIIEPQELVNIYHSYDPSLSRNEVNTHLDTNHYLFQHYFIYQGETELLLAYEPYRPIIQKIEQLQTLVKKTPAAYTAKQLRTIAKYGFDLSEPAITNLYEAVEQIDNLFVRELFRDSIMLFCQIHGDLNDLIYMINELKITNNQVIEHLEKNLRAAVPLIHSAAFYGLSPYDYYLTINKDSYFSEQESSTFYQLYLSLLEYTNQVFKITDISMKNLDYIEQDDFSQIRTLLFDNPNIIDHYISENPEHLTNYELTIINDFKAGFIDDFLILTNLDDYTLVSNETGVYAIYGLVNHLKEIYPNSTLPQVCNLALLPYRHKIVFDGLLEDRQSILPHKQIRTYSHDDIIYELPHTLLN</sequence>
<proteinExistence type="predicted"/>
<accession>A0A6N2XYF9</accession>
<dbReference type="AlphaFoldDB" id="A0A6N2XYF9"/>
<gene>
    <name evidence="1" type="ORF">CRLFYP8_01102</name>
</gene>
<reference evidence="1" key="1">
    <citation type="submission" date="2019-11" db="EMBL/GenBank/DDBJ databases">
        <authorList>
            <person name="Feng L."/>
        </authorList>
    </citation>
    <scope>NUCLEOTIDE SEQUENCE</scope>
    <source>
        <strain evidence="1">CramosumLFYP8</strain>
    </source>
</reference>
<organism evidence="1">
    <name type="scientific">Thomasclavelia ramosa</name>
    <dbReference type="NCBI Taxonomy" id="1547"/>
    <lineage>
        <taxon>Bacteria</taxon>
        <taxon>Bacillati</taxon>
        <taxon>Bacillota</taxon>
        <taxon>Erysipelotrichia</taxon>
        <taxon>Erysipelotrichales</taxon>
        <taxon>Coprobacillaceae</taxon>
        <taxon>Thomasclavelia</taxon>
    </lineage>
</organism>
<dbReference type="GeneID" id="64194999"/>
<dbReference type="RefSeq" id="WP_003536207.1">
    <property type="nucleotide sequence ID" value="NZ_AP031443.1"/>
</dbReference>
<evidence type="ECO:0000313" key="1">
    <source>
        <dbReference type="EMBL" id="VYT59435.1"/>
    </source>
</evidence>